<protein>
    <submittedName>
        <fullName evidence="1">Uncharacterized protein</fullName>
    </submittedName>
</protein>
<dbReference type="EMBL" id="PJQL01000028">
    <property type="protein sequence ID" value="RCI01038.1"/>
    <property type="molecule type" value="Genomic_DNA"/>
</dbReference>
<sequence length="507" mass="58471">MKLPKKPTLNSLKGCTVISPHLREALGINEGVLAGEVKNWNNVNFLIHNYFEHVEDYNLKDVLYNTMLSTLDDLSELKLIDENKKQQKKSGADRLILINDLAIMVPQAKLLMNYCRKISFISTTSGGTYEYQSDSFDKSDSPILAYITSFDELSPITEENLFNLTYMSGNLSIVERLSISGITFVNSTNDSCFLPNALENDVTNMINKFTRAVEYHTKDMLLLPTKVEHINIVSLLNTSFYNNCKESDVCQYNYRYYEAPEQLKNMENDFKIKYVAPFVNAAFDVNDKIVVYWDTPLNLYVNSNMKIQRRQTTDAKFTTIDGIEIGVVEIKPFNTPFEIVEEDRVRLAEISKKMLHKRILAAKSEKELNTFAIMIAGNNIEYFVHEYNPQESTAASRDGINAKYTFRLLKNSILPTFPKTFSHMSILLESLLHYKKMMAKSIASTYDAEKPYLYRDNYKQFEPTVTLLKLNDGYVIPAIEEIPESDPMRIEVVENDLYDNVEMEWHY</sequence>
<dbReference type="Proteomes" id="UP000252139">
    <property type="component" value="Unassembled WGS sequence"/>
</dbReference>
<reference evidence="1 2" key="1">
    <citation type="journal article" date="2018" name="G3 (Bethesda)">
        <title>Phylogenetic and Phylogenomic Definition of Rhizopus Species.</title>
        <authorList>
            <person name="Gryganskyi A.P."/>
            <person name="Golan J."/>
            <person name="Dolatabadi S."/>
            <person name="Mondo S."/>
            <person name="Robb S."/>
            <person name="Idnurm A."/>
            <person name="Muszewska A."/>
            <person name="Steczkiewicz K."/>
            <person name="Masonjones S."/>
            <person name="Liao H.L."/>
            <person name="Gajdeczka M.T."/>
            <person name="Anike F."/>
            <person name="Vuek A."/>
            <person name="Anishchenko I.M."/>
            <person name="Voigt K."/>
            <person name="de Hoog G.S."/>
            <person name="Smith M.E."/>
            <person name="Heitman J."/>
            <person name="Vilgalys R."/>
            <person name="Stajich J.E."/>
        </authorList>
    </citation>
    <scope>NUCLEOTIDE SEQUENCE [LARGE SCALE GENOMIC DNA]</scope>
    <source>
        <strain evidence="1 2">CBS 357.93</strain>
    </source>
</reference>
<dbReference type="OrthoDB" id="2206566at2759"/>
<gene>
    <name evidence="1" type="ORF">CU097_015734</name>
</gene>
<accession>A0A367KFS3</accession>
<comment type="caution">
    <text evidence="1">The sequence shown here is derived from an EMBL/GenBank/DDBJ whole genome shotgun (WGS) entry which is preliminary data.</text>
</comment>
<name>A0A367KFS3_RHIAZ</name>
<organism evidence="1 2">
    <name type="scientific">Rhizopus azygosporus</name>
    <name type="common">Rhizopus microsporus var. azygosporus</name>
    <dbReference type="NCBI Taxonomy" id="86630"/>
    <lineage>
        <taxon>Eukaryota</taxon>
        <taxon>Fungi</taxon>
        <taxon>Fungi incertae sedis</taxon>
        <taxon>Mucoromycota</taxon>
        <taxon>Mucoromycotina</taxon>
        <taxon>Mucoromycetes</taxon>
        <taxon>Mucorales</taxon>
        <taxon>Mucorineae</taxon>
        <taxon>Rhizopodaceae</taxon>
        <taxon>Rhizopus</taxon>
    </lineage>
</organism>
<evidence type="ECO:0000313" key="2">
    <source>
        <dbReference type="Proteomes" id="UP000252139"/>
    </source>
</evidence>
<keyword evidence="2" id="KW-1185">Reference proteome</keyword>
<proteinExistence type="predicted"/>
<dbReference type="AlphaFoldDB" id="A0A367KFS3"/>
<evidence type="ECO:0000313" key="1">
    <source>
        <dbReference type="EMBL" id="RCI01038.1"/>
    </source>
</evidence>